<dbReference type="EMBL" id="BANR01000007">
    <property type="protein sequence ID" value="GAC48875.1"/>
    <property type="molecule type" value="Genomic_DNA"/>
</dbReference>
<comment type="caution">
    <text evidence="2">The sequence shown here is derived from an EMBL/GenBank/DDBJ whole genome shotgun (WGS) entry which is preliminary data.</text>
</comment>
<evidence type="ECO:0000256" key="1">
    <source>
        <dbReference type="SAM" id="SignalP"/>
    </source>
</evidence>
<dbReference type="RefSeq" id="WP_005174511.1">
    <property type="nucleotide sequence ID" value="NZ_BANR01000007.1"/>
</dbReference>
<protein>
    <recommendedName>
        <fullName evidence="4">Lipoprotein</fullName>
    </recommendedName>
</protein>
<reference evidence="2 3" key="1">
    <citation type="submission" date="2012-12" db="EMBL/GenBank/DDBJ databases">
        <title>Whole genome shotgun sequence of Gordonia aichiensis NBRC 108223.</title>
        <authorList>
            <person name="Isaki-Nakamura S."/>
            <person name="Hosoyama A."/>
            <person name="Tsuchikane K."/>
            <person name="Ando Y."/>
            <person name="Baba S."/>
            <person name="Ohji S."/>
            <person name="Hamada M."/>
            <person name="Tamura T."/>
            <person name="Yamazoe A."/>
            <person name="Yamazaki S."/>
            <person name="Fujita N."/>
        </authorList>
    </citation>
    <scope>NUCLEOTIDE SEQUENCE [LARGE SCALE GENOMIC DNA]</scope>
    <source>
        <strain evidence="2 3">NBRC 108223</strain>
    </source>
</reference>
<sequence length="220" mass="21924">MRTTVSPLRLGATLAAVAGLLGVAACSSDSAGTGESATSVPRSAAVTVPPGQQARTVPGTALDFGASAVLPADAFRAAGSTAMYTVTGITQGKDVPSAQTRGGTAYFVYVTVTSLAARPAPAPGVLGFAGSADGRTAALTMPPSTSLADCANPKPPETMRRGDSYATCLVAYADEGQKLSSVIYWADTTGDDALNYKASPVVWRNPAEPASSSPAPAPAG</sequence>
<dbReference type="PROSITE" id="PS51257">
    <property type="entry name" value="PROKAR_LIPOPROTEIN"/>
    <property type="match status" value="1"/>
</dbReference>
<dbReference type="Proteomes" id="UP000010988">
    <property type="component" value="Unassembled WGS sequence"/>
</dbReference>
<dbReference type="OrthoDB" id="4578632at2"/>
<evidence type="ECO:0000313" key="3">
    <source>
        <dbReference type="Proteomes" id="UP000010988"/>
    </source>
</evidence>
<name>L7KJ14_9ACTN</name>
<evidence type="ECO:0000313" key="2">
    <source>
        <dbReference type="EMBL" id="GAC48875.1"/>
    </source>
</evidence>
<organism evidence="2 3">
    <name type="scientific">Gordonia aichiensis NBRC 108223</name>
    <dbReference type="NCBI Taxonomy" id="1220583"/>
    <lineage>
        <taxon>Bacteria</taxon>
        <taxon>Bacillati</taxon>
        <taxon>Actinomycetota</taxon>
        <taxon>Actinomycetes</taxon>
        <taxon>Mycobacteriales</taxon>
        <taxon>Gordoniaceae</taxon>
        <taxon>Gordonia</taxon>
    </lineage>
</organism>
<feature type="chain" id="PRO_5039702364" description="Lipoprotein" evidence="1">
    <location>
        <begin position="32"/>
        <end position="220"/>
    </location>
</feature>
<evidence type="ECO:0008006" key="4">
    <source>
        <dbReference type="Google" id="ProtNLM"/>
    </source>
</evidence>
<dbReference type="eggNOG" id="ENOG5033SQP">
    <property type="taxonomic scope" value="Bacteria"/>
</dbReference>
<keyword evidence="3" id="KW-1185">Reference proteome</keyword>
<dbReference type="AlphaFoldDB" id="L7KJ14"/>
<keyword evidence="1" id="KW-0732">Signal</keyword>
<accession>L7KJ14</accession>
<feature type="signal peptide" evidence="1">
    <location>
        <begin position="1"/>
        <end position="31"/>
    </location>
</feature>
<gene>
    <name evidence="2" type="ORF">GOACH_07_01610</name>
</gene>
<proteinExistence type="predicted"/>